<evidence type="ECO:0000313" key="1">
    <source>
        <dbReference type="WBParaSite" id="MCU_012620-RA"/>
    </source>
</evidence>
<accession>A0A5K3G0W8</accession>
<sequence length="148" mass="16974">MIRHDIQSVRWMMEYCLSRRPCTSRTTQFYVSSDGDPQYNITITYLQSTSAPNRNIRFSFRLSADVLDLNVTTCIENEGIIMAHRNHGPIRFSDVVIQADVIIDANNLLHIKNSQIGFGKTLSGRGNFDNNYYHLLVPKLATFINEKC</sequence>
<protein>
    <submittedName>
        <fullName evidence="1">BPI2 domain-containing protein</fullName>
    </submittedName>
</protein>
<reference evidence="1" key="1">
    <citation type="submission" date="2019-11" db="UniProtKB">
        <authorList>
            <consortium name="WormBaseParasite"/>
        </authorList>
    </citation>
    <scope>IDENTIFICATION</scope>
</reference>
<dbReference type="WBParaSite" id="MCU_012620-RA">
    <property type="protein sequence ID" value="MCU_012620-RA"/>
    <property type="gene ID" value="MCU_012620"/>
</dbReference>
<organism evidence="1">
    <name type="scientific">Mesocestoides corti</name>
    <name type="common">Flatworm</name>
    <dbReference type="NCBI Taxonomy" id="53468"/>
    <lineage>
        <taxon>Eukaryota</taxon>
        <taxon>Metazoa</taxon>
        <taxon>Spiralia</taxon>
        <taxon>Lophotrochozoa</taxon>
        <taxon>Platyhelminthes</taxon>
        <taxon>Cestoda</taxon>
        <taxon>Eucestoda</taxon>
        <taxon>Cyclophyllidea</taxon>
        <taxon>Mesocestoididae</taxon>
        <taxon>Mesocestoides</taxon>
    </lineage>
</organism>
<proteinExistence type="predicted"/>
<dbReference type="AlphaFoldDB" id="A0A5K3G0W8"/>
<name>A0A5K3G0W8_MESCO</name>